<keyword evidence="1" id="KW-0805">Transcription regulation</keyword>
<keyword evidence="7" id="KW-1185">Reference proteome</keyword>
<reference evidence="6" key="2">
    <citation type="submission" date="2021-08" db="EMBL/GenBank/DDBJ databases">
        <authorList>
            <person name="Tani A."/>
            <person name="Ola A."/>
            <person name="Ogura Y."/>
            <person name="Katsura K."/>
            <person name="Hayashi T."/>
        </authorList>
    </citation>
    <scope>NUCLEOTIDE SEQUENCE</scope>
    <source>
        <strain evidence="6">LMG 23639</strain>
    </source>
</reference>
<keyword evidence="2 4" id="KW-0238">DNA-binding</keyword>
<dbReference type="InterPro" id="IPR001647">
    <property type="entry name" value="HTH_TetR"/>
</dbReference>
<evidence type="ECO:0000256" key="4">
    <source>
        <dbReference type="PROSITE-ProRule" id="PRU00335"/>
    </source>
</evidence>
<sequence length="45" mass="5143">MLLFWRYGYEATSLAELTRAMGVTPPSIYVAYGDKKGLFRSAVRR</sequence>
<reference evidence="6" key="1">
    <citation type="journal article" date="2021" name="Front. Microbiol.">
        <title>Comprehensive Comparative Genomics and Phenotyping of Methylobacterium Species.</title>
        <authorList>
            <person name="Alessa O."/>
            <person name="Ogura Y."/>
            <person name="Fujitani Y."/>
            <person name="Takami H."/>
            <person name="Hayashi T."/>
            <person name="Sahin N."/>
            <person name="Tani A."/>
        </authorList>
    </citation>
    <scope>NUCLEOTIDE SEQUENCE</scope>
    <source>
        <strain evidence="6">LMG 23639</strain>
    </source>
</reference>
<evidence type="ECO:0000313" key="7">
    <source>
        <dbReference type="Proteomes" id="UP001055102"/>
    </source>
</evidence>
<evidence type="ECO:0000256" key="2">
    <source>
        <dbReference type="ARBA" id="ARBA00023125"/>
    </source>
</evidence>
<feature type="DNA-binding region" description="H-T-H motif" evidence="4">
    <location>
        <begin position="13"/>
        <end position="32"/>
    </location>
</feature>
<evidence type="ECO:0000313" key="6">
    <source>
        <dbReference type="EMBL" id="GJE05219.1"/>
    </source>
</evidence>
<gene>
    <name evidence="6" type="primary">comR_2</name>
    <name evidence="6" type="ORF">AOPFMNJM_0517</name>
</gene>
<dbReference type="PANTHER" id="PTHR47506">
    <property type="entry name" value="TRANSCRIPTIONAL REGULATORY PROTEIN"/>
    <property type="match status" value="1"/>
</dbReference>
<feature type="domain" description="HTH tetR-type" evidence="5">
    <location>
        <begin position="1"/>
        <end position="45"/>
    </location>
</feature>
<proteinExistence type="predicted"/>
<name>A0ABQ4SPS5_9HYPH</name>
<dbReference type="InterPro" id="IPR009057">
    <property type="entry name" value="Homeodomain-like_sf"/>
</dbReference>
<dbReference type="PROSITE" id="PS50977">
    <property type="entry name" value="HTH_TETR_2"/>
    <property type="match status" value="1"/>
</dbReference>
<dbReference type="Pfam" id="PF00440">
    <property type="entry name" value="TetR_N"/>
    <property type="match status" value="1"/>
</dbReference>
<dbReference type="Gene3D" id="1.10.10.60">
    <property type="entry name" value="Homeodomain-like"/>
    <property type="match status" value="1"/>
</dbReference>
<dbReference type="Proteomes" id="UP001055102">
    <property type="component" value="Unassembled WGS sequence"/>
</dbReference>
<accession>A0ABQ4SPS5</accession>
<evidence type="ECO:0000256" key="3">
    <source>
        <dbReference type="ARBA" id="ARBA00023163"/>
    </source>
</evidence>
<dbReference type="PANTHER" id="PTHR47506:SF1">
    <property type="entry name" value="HTH-TYPE TRANSCRIPTIONAL REGULATOR YJDC"/>
    <property type="match status" value="1"/>
</dbReference>
<evidence type="ECO:0000259" key="5">
    <source>
        <dbReference type="PROSITE" id="PS50977"/>
    </source>
</evidence>
<keyword evidence="3" id="KW-0804">Transcription</keyword>
<protein>
    <submittedName>
        <fullName evidence="6">HTH-type transcriptional repressor ComR</fullName>
    </submittedName>
</protein>
<organism evidence="6 7">
    <name type="scientific">Methylobacterium jeotgali</name>
    <dbReference type="NCBI Taxonomy" id="381630"/>
    <lineage>
        <taxon>Bacteria</taxon>
        <taxon>Pseudomonadati</taxon>
        <taxon>Pseudomonadota</taxon>
        <taxon>Alphaproteobacteria</taxon>
        <taxon>Hyphomicrobiales</taxon>
        <taxon>Methylobacteriaceae</taxon>
        <taxon>Methylobacterium</taxon>
    </lineage>
</organism>
<comment type="caution">
    <text evidence="6">The sequence shown here is derived from an EMBL/GenBank/DDBJ whole genome shotgun (WGS) entry which is preliminary data.</text>
</comment>
<dbReference type="SUPFAM" id="SSF46689">
    <property type="entry name" value="Homeodomain-like"/>
    <property type="match status" value="1"/>
</dbReference>
<dbReference type="EMBL" id="BPQR01000009">
    <property type="protein sequence ID" value="GJE05219.1"/>
    <property type="molecule type" value="Genomic_DNA"/>
</dbReference>
<evidence type="ECO:0000256" key="1">
    <source>
        <dbReference type="ARBA" id="ARBA00023015"/>
    </source>
</evidence>